<evidence type="ECO:0000256" key="6">
    <source>
        <dbReference type="ARBA" id="ARBA00022801"/>
    </source>
</evidence>
<evidence type="ECO:0000256" key="12">
    <source>
        <dbReference type="SAM" id="SignalP"/>
    </source>
</evidence>
<dbReference type="Gene3D" id="1.50.10.20">
    <property type="match status" value="1"/>
</dbReference>
<dbReference type="GO" id="GO:0008496">
    <property type="term" value="F:mannan endo-1,6-alpha-mannosidase activity"/>
    <property type="evidence" value="ECO:0007669"/>
    <property type="project" value="UniProtKB-EC"/>
</dbReference>
<proteinExistence type="inferred from homology"/>
<feature type="signal peptide" evidence="12">
    <location>
        <begin position="1"/>
        <end position="18"/>
    </location>
</feature>
<evidence type="ECO:0000256" key="11">
    <source>
        <dbReference type="SAM" id="Phobius"/>
    </source>
</evidence>
<evidence type="ECO:0000256" key="2">
    <source>
        <dbReference type="ARBA" id="ARBA00004308"/>
    </source>
</evidence>
<sequence>MRFTTLSWLLPVVQTVGAIAVNSNSTASIRAAAGTIAFDLMSYYKGNLSGGTPGILPDPLFWWEGGGLFMTMIDYWKFTGDSSYNAVTSQALQFQVGDNKDYMPLNQTKNEGNDDQGFWAMAAMLAAETNFPNPPPESPQWLALAQAVFNQYVVRWETQHCGGGLRWQIFPFNKGFNYKNSISNGVFFNLGARLARYTGNNTYAEWAEKVWDWQESVKFIDGDGNVFDGANLDDNCVNIVPLQWSYNAGIFLHGAANMFNYSKGSTVWRDRTQSILNSTVNVFFNNTIIEEQACEHVNTCNTDQVSFKAYFSSWLAATTILAPFTYDTIAPLLASSAKAAANQCTGGSTKTQCGFKWGAEVTDGNFGIGPSMSALSIVQASVISVPFFRKKVDPVSGKPAPPTNPSNPSNPSTNPSNPSIPSIPSNPQDPASPTSPGSPDPVIPGSPASSTDPDLGEDDGPPLSFAPVTNSTGGTSQGDPSAGAIGAARGGGPEEIRQIVTTKKDTIAASFLTLGVLASLIGGSVIMVID</sequence>
<protein>
    <recommendedName>
        <fullName evidence="4">mannan endo-1,6-alpha-mannosidase</fullName>
        <ecNumber evidence="4">3.2.1.101</ecNumber>
    </recommendedName>
</protein>
<keyword evidence="9" id="KW-0326">Glycosidase</keyword>
<evidence type="ECO:0000313" key="14">
    <source>
        <dbReference type="Proteomes" id="UP000696280"/>
    </source>
</evidence>
<dbReference type="Pfam" id="PF03663">
    <property type="entry name" value="Glyco_hydro_76"/>
    <property type="match status" value="1"/>
</dbReference>
<dbReference type="GO" id="GO:0009272">
    <property type="term" value="P:fungal-type cell wall biogenesis"/>
    <property type="evidence" value="ECO:0007669"/>
    <property type="project" value="TreeGrafter"/>
</dbReference>
<dbReference type="PANTHER" id="PTHR12145:SF41">
    <property type="entry name" value="MANNAN ENDO-1,6-ALPHA-MANNOSIDASE"/>
    <property type="match status" value="1"/>
</dbReference>
<feature type="transmembrane region" description="Helical" evidence="11">
    <location>
        <begin position="507"/>
        <end position="529"/>
    </location>
</feature>
<evidence type="ECO:0000256" key="10">
    <source>
        <dbReference type="SAM" id="MobiDB-lite"/>
    </source>
</evidence>
<keyword evidence="7 11" id="KW-0472">Membrane</keyword>
<keyword evidence="11" id="KW-0812">Transmembrane</keyword>
<evidence type="ECO:0000256" key="8">
    <source>
        <dbReference type="ARBA" id="ARBA00023180"/>
    </source>
</evidence>
<keyword evidence="14" id="KW-1185">Reference proteome</keyword>
<comment type="caution">
    <text evidence="13">The sequence shown here is derived from an EMBL/GenBank/DDBJ whole genome shotgun (WGS) entry which is preliminary data.</text>
</comment>
<reference evidence="13" key="1">
    <citation type="submission" date="2021-07" db="EMBL/GenBank/DDBJ databases">
        <authorList>
            <person name="Durling M."/>
        </authorList>
    </citation>
    <scope>NUCLEOTIDE SEQUENCE</scope>
</reference>
<dbReference type="FunFam" id="1.50.10.20:FF:000006">
    <property type="entry name" value="Mannan endo-1,6-alpha-mannosidase"/>
    <property type="match status" value="1"/>
</dbReference>
<evidence type="ECO:0000256" key="3">
    <source>
        <dbReference type="ARBA" id="ARBA00009699"/>
    </source>
</evidence>
<keyword evidence="5 12" id="KW-0732">Signal</keyword>
<organism evidence="13 14">
    <name type="scientific">Hymenoscyphus fraxineus</name>
    <dbReference type="NCBI Taxonomy" id="746836"/>
    <lineage>
        <taxon>Eukaryota</taxon>
        <taxon>Fungi</taxon>
        <taxon>Dikarya</taxon>
        <taxon>Ascomycota</taxon>
        <taxon>Pezizomycotina</taxon>
        <taxon>Leotiomycetes</taxon>
        <taxon>Helotiales</taxon>
        <taxon>Helotiaceae</taxon>
        <taxon>Hymenoscyphus</taxon>
    </lineage>
</organism>
<comment type="catalytic activity">
    <reaction evidence="1">
        <text>Random hydrolysis of (1-&gt;6)-alpha-D-mannosidic linkages in unbranched (1-&gt;6)-mannans.</text>
        <dbReference type="EC" id="3.2.1.101"/>
    </reaction>
</comment>
<feature type="compositionally biased region" description="Polar residues" evidence="10">
    <location>
        <begin position="467"/>
        <end position="479"/>
    </location>
</feature>
<dbReference type="Proteomes" id="UP000696280">
    <property type="component" value="Unassembled WGS sequence"/>
</dbReference>
<comment type="similarity">
    <text evidence="3">Belongs to the glycosyl hydrolase 76 family.</text>
</comment>
<feature type="region of interest" description="Disordered" evidence="10">
    <location>
        <begin position="393"/>
        <end position="491"/>
    </location>
</feature>
<dbReference type="EC" id="3.2.1.101" evidence="4"/>
<dbReference type="GO" id="GO:0016052">
    <property type="term" value="P:carbohydrate catabolic process"/>
    <property type="evidence" value="ECO:0007669"/>
    <property type="project" value="InterPro"/>
</dbReference>
<dbReference type="InterPro" id="IPR005198">
    <property type="entry name" value="Glyco_hydro_76"/>
</dbReference>
<dbReference type="GO" id="GO:0012505">
    <property type="term" value="C:endomembrane system"/>
    <property type="evidence" value="ECO:0007669"/>
    <property type="project" value="UniProtKB-SubCell"/>
</dbReference>
<keyword evidence="6" id="KW-0378">Hydrolase</keyword>
<accession>A0A9N9PK78</accession>
<feature type="compositionally biased region" description="Low complexity" evidence="10">
    <location>
        <begin position="406"/>
        <end position="426"/>
    </location>
</feature>
<gene>
    <name evidence="13" type="ORF">HYFRA_00007783</name>
</gene>
<dbReference type="InterPro" id="IPR014480">
    <property type="entry name" value="Mannan-1_6-alpha_mannosidase"/>
</dbReference>
<name>A0A9N9PK78_9HELO</name>
<feature type="chain" id="PRO_5040266677" description="mannan endo-1,6-alpha-mannosidase" evidence="12">
    <location>
        <begin position="19"/>
        <end position="530"/>
    </location>
</feature>
<keyword evidence="8" id="KW-0325">Glycoprotein</keyword>
<dbReference type="OrthoDB" id="4187847at2759"/>
<evidence type="ECO:0000313" key="13">
    <source>
        <dbReference type="EMBL" id="CAG8949551.1"/>
    </source>
</evidence>
<dbReference type="AlphaFoldDB" id="A0A9N9PK78"/>
<evidence type="ECO:0000256" key="9">
    <source>
        <dbReference type="ARBA" id="ARBA00023295"/>
    </source>
</evidence>
<evidence type="ECO:0000256" key="4">
    <source>
        <dbReference type="ARBA" id="ARBA00012350"/>
    </source>
</evidence>
<dbReference type="EMBL" id="CAJVRL010000014">
    <property type="protein sequence ID" value="CAG8949551.1"/>
    <property type="molecule type" value="Genomic_DNA"/>
</dbReference>
<dbReference type="SUPFAM" id="SSF48208">
    <property type="entry name" value="Six-hairpin glycosidases"/>
    <property type="match status" value="1"/>
</dbReference>
<evidence type="ECO:0000256" key="1">
    <source>
        <dbReference type="ARBA" id="ARBA00001452"/>
    </source>
</evidence>
<evidence type="ECO:0000256" key="7">
    <source>
        <dbReference type="ARBA" id="ARBA00023136"/>
    </source>
</evidence>
<comment type="subcellular location">
    <subcellularLocation>
        <location evidence="2">Endomembrane system</location>
    </subcellularLocation>
</comment>
<dbReference type="InterPro" id="IPR008928">
    <property type="entry name" value="6-hairpin_glycosidase_sf"/>
</dbReference>
<dbReference type="PANTHER" id="PTHR12145">
    <property type="entry name" value="MANNAN ENDO-1,6-ALPHA-MANNOSIDASE DCW1"/>
    <property type="match status" value="1"/>
</dbReference>
<keyword evidence="11" id="KW-1133">Transmembrane helix</keyword>
<evidence type="ECO:0000256" key="5">
    <source>
        <dbReference type="ARBA" id="ARBA00022729"/>
    </source>
</evidence>